<feature type="transmembrane region" description="Helical" evidence="6">
    <location>
        <begin position="284"/>
        <end position="307"/>
    </location>
</feature>
<dbReference type="InterPro" id="IPR051415">
    <property type="entry name" value="LAAT-1"/>
</dbReference>
<reference evidence="7 8" key="1">
    <citation type="journal article" date="2019" name="Nat. Ecol. Evol.">
        <title>Megaphylogeny resolves global patterns of mushroom evolution.</title>
        <authorList>
            <person name="Varga T."/>
            <person name="Krizsan K."/>
            <person name="Foldi C."/>
            <person name="Dima B."/>
            <person name="Sanchez-Garcia M."/>
            <person name="Sanchez-Ramirez S."/>
            <person name="Szollosi G.J."/>
            <person name="Szarkandi J.G."/>
            <person name="Papp V."/>
            <person name="Albert L."/>
            <person name="Andreopoulos W."/>
            <person name="Angelini C."/>
            <person name="Antonin V."/>
            <person name="Barry K.W."/>
            <person name="Bougher N.L."/>
            <person name="Buchanan P."/>
            <person name="Buyck B."/>
            <person name="Bense V."/>
            <person name="Catcheside P."/>
            <person name="Chovatia M."/>
            <person name="Cooper J."/>
            <person name="Damon W."/>
            <person name="Desjardin D."/>
            <person name="Finy P."/>
            <person name="Geml J."/>
            <person name="Haridas S."/>
            <person name="Hughes K."/>
            <person name="Justo A."/>
            <person name="Karasinski D."/>
            <person name="Kautmanova I."/>
            <person name="Kiss B."/>
            <person name="Kocsube S."/>
            <person name="Kotiranta H."/>
            <person name="LaButti K.M."/>
            <person name="Lechner B.E."/>
            <person name="Liimatainen K."/>
            <person name="Lipzen A."/>
            <person name="Lukacs Z."/>
            <person name="Mihaltcheva S."/>
            <person name="Morgado L.N."/>
            <person name="Niskanen T."/>
            <person name="Noordeloos M.E."/>
            <person name="Ohm R.A."/>
            <person name="Ortiz-Santana B."/>
            <person name="Ovrebo C."/>
            <person name="Racz N."/>
            <person name="Riley R."/>
            <person name="Savchenko A."/>
            <person name="Shiryaev A."/>
            <person name="Soop K."/>
            <person name="Spirin V."/>
            <person name="Szebenyi C."/>
            <person name="Tomsovsky M."/>
            <person name="Tulloss R.E."/>
            <person name="Uehling J."/>
            <person name="Grigoriev I.V."/>
            <person name="Vagvolgyi C."/>
            <person name="Papp T."/>
            <person name="Martin F.M."/>
            <person name="Miettinen O."/>
            <person name="Hibbett D.S."/>
            <person name="Nagy L.G."/>
        </authorList>
    </citation>
    <scope>NUCLEOTIDE SEQUENCE [LARGE SCALE GENOMIC DNA]</scope>
    <source>
        <strain evidence="7 8">CBS 962.96</strain>
    </source>
</reference>
<feature type="transmembrane region" description="Helical" evidence="6">
    <location>
        <begin position="167"/>
        <end position="191"/>
    </location>
</feature>
<evidence type="ECO:0000256" key="4">
    <source>
        <dbReference type="ARBA" id="ARBA00023136"/>
    </source>
</evidence>
<dbReference type="PANTHER" id="PTHR16201">
    <property type="entry name" value="SEVEN TRANSMEMBRANE PROTEIN 1-RELATED"/>
    <property type="match status" value="1"/>
</dbReference>
<protein>
    <recommendedName>
        <fullName evidence="9">PQ-loop-domain-containing protein</fullName>
    </recommendedName>
</protein>
<feature type="transmembrane region" description="Helical" evidence="6">
    <location>
        <begin position="12"/>
        <end position="31"/>
    </location>
</feature>
<dbReference type="SMART" id="SM00679">
    <property type="entry name" value="CTNS"/>
    <property type="match status" value="2"/>
</dbReference>
<feature type="transmembrane region" description="Helical" evidence="6">
    <location>
        <begin position="254"/>
        <end position="278"/>
    </location>
</feature>
<feature type="region of interest" description="Disordered" evidence="5">
    <location>
        <begin position="325"/>
        <end position="357"/>
    </location>
</feature>
<evidence type="ECO:0000256" key="5">
    <source>
        <dbReference type="SAM" id="MobiDB-lite"/>
    </source>
</evidence>
<dbReference type="Pfam" id="PF04193">
    <property type="entry name" value="PQ-loop"/>
    <property type="match status" value="2"/>
</dbReference>
<dbReference type="GO" id="GO:0016020">
    <property type="term" value="C:membrane"/>
    <property type="evidence" value="ECO:0007669"/>
    <property type="project" value="UniProtKB-SubCell"/>
</dbReference>
<evidence type="ECO:0000256" key="3">
    <source>
        <dbReference type="ARBA" id="ARBA00022989"/>
    </source>
</evidence>
<sequence>MSETCKPHHDWFSAILTFGLCCGLVISYVPQHYRIISSGSSEGLSPIFLFLGVTSATSGLLNMITVQWGILRCCPVLSLGSCIEMTAGIIQVGLQWAMFSLIMILYMIYYPPHLKFLSPSSSSSSSSSSASSIDTDANRASLESQPLITPRVVPKGKTRTRQWQTSVVLSWLAVVHFLITFLTTLFLLLTFPPSPSPFPSPSPSPSPIPSPSPTTPTRSKPVTQWALFLGLTSAILCSLQYLPQILLTYRSKLVGALSIPMMCIQTPGAVLMVTSIAVREGTDWTSWGTFAVAGICQGVLLVMCLVWRRRQRKLGVDDFGNSVKGGGRGRGGRNDGDDALSIASEGRDSGIGEMDWEERRSIGDSVVGEEEGDGVEGVADVPGLQLEQDEDAAAMSKALALALDQAVGEDIRAGNENNNNGSGGSGGETEGRGGRVDERTRLIDGRGHGHGQQRREQTEQQAKKESGVRWFGWFM</sequence>
<comment type="subcellular location">
    <subcellularLocation>
        <location evidence="1">Membrane</location>
        <topology evidence="1">Multi-pass membrane protein</topology>
    </subcellularLocation>
</comment>
<evidence type="ECO:0000256" key="6">
    <source>
        <dbReference type="SAM" id="Phobius"/>
    </source>
</evidence>
<keyword evidence="3 6" id="KW-1133">Transmembrane helix</keyword>
<keyword evidence="8" id="KW-1185">Reference proteome</keyword>
<evidence type="ECO:0008006" key="9">
    <source>
        <dbReference type="Google" id="ProtNLM"/>
    </source>
</evidence>
<dbReference type="AlphaFoldDB" id="A0A4S8KZA6"/>
<feature type="transmembrane region" description="Helical" evidence="6">
    <location>
        <begin position="88"/>
        <end position="109"/>
    </location>
</feature>
<dbReference type="InterPro" id="IPR006603">
    <property type="entry name" value="PQ-loop_rpt"/>
</dbReference>
<organism evidence="7 8">
    <name type="scientific">Dendrothele bispora (strain CBS 962.96)</name>
    <dbReference type="NCBI Taxonomy" id="1314807"/>
    <lineage>
        <taxon>Eukaryota</taxon>
        <taxon>Fungi</taxon>
        <taxon>Dikarya</taxon>
        <taxon>Basidiomycota</taxon>
        <taxon>Agaricomycotina</taxon>
        <taxon>Agaricomycetes</taxon>
        <taxon>Agaricomycetidae</taxon>
        <taxon>Agaricales</taxon>
        <taxon>Agaricales incertae sedis</taxon>
        <taxon>Dendrothele</taxon>
    </lineage>
</organism>
<dbReference type="EMBL" id="ML179812">
    <property type="protein sequence ID" value="THU81402.1"/>
    <property type="molecule type" value="Genomic_DNA"/>
</dbReference>
<dbReference type="PANTHER" id="PTHR16201:SF11">
    <property type="entry name" value="PQ-LOOP REPEAT-CONTAINING PROTEIN"/>
    <property type="match status" value="1"/>
</dbReference>
<gene>
    <name evidence="7" type="ORF">K435DRAFT_972363</name>
</gene>
<keyword evidence="4 6" id="KW-0472">Membrane</keyword>
<dbReference type="Proteomes" id="UP000297245">
    <property type="component" value="Unassembled WGS sequence"/>
</dbReference>
<dbReference type="Gene3D" id="1.20.1280.290">
    <property type="match status" value="1"/>
</dbReference>
<evidence type="ECO:0000256" key="1">
    <source>
        <dbReference type="ARBA" id="ARBA00004141"/>
    </source>
</evidence>
<name>A0A4S8KZA6_DENBC</name>
<accession>A0A4S8KZA6</accession>
<dbReference type="OrthoDB" id="19344at2759"/>
<feature type="region of interest" description="Disordered" evidence="5">
    <location>
        <begin position="412"/>
        <end position="467"/>
    </location>
</feature>
<evidence type="ECO:0000313" key="8">
    <source>
        <dbReference type="Proteomes" id="UP000297245"/>
    </source>
</evidence>
<keyword evidence="2 6" id="KW-0812">Transmembrane</keyword>
<feature type="compositionally biased region" description="Basic and acidic residues" evidence="5">
    <location>
        <begin position="429"/>
        <end position="467"/>
    </location>
</feature>
<evidence type="ECO:0000313" key="7">
    <source>
        <dbReference type="EMBL" id="THU81402.1"/>
    </source>
</evidence>
<feature type="transmembrane region" description="Helical" evidence="6">
    <location>
        <begin position="222"/>
        <end position="242"/>
    </location>
</feature>
<evidence type="ECO:0000256" key="2">
    <source>
        <dbReference type="ARBA" id="ARBA00022692"/>
    </source>
</evidence>
<feature type="transmembrane region" description="Helical" evidence="6">
    <location>
        <begin position="43"/>
        <end position="68"/>
    </location>
</feature>
<proteinExistence type="predicted"/>